<comment type="caution">
    <text evidence="2">The sequence shown here is derived from an EMBL/GenBank/DDBJ whole genome shotgun (WGS) entry which is preliminary data.</text>
</comment>
<reference evidence="2" key="1">
    <citation type="submission" date="2021-12" db="EMBL/GenBank/DDBJ databases">
        <authorList>
            <person name="Rodrigo-Torres L."/>
            <person name="Arahal R. D."/>
            <person name="Lucena T."/>
        </authorList>
    </citation>
    <scope>NUCLEOTIDE SEQUENCE</scope>
    <source>
        <strain evidence="2">CECT 8419</strain>
    </source>
</reference>
<dbReference type="InterPro" id="IPR011604">
    <property type="entry name" value="PDDEXK-like_dom_sf"/>
</dbReference>
<proteinExistence type="predicted"/>
<sequence>MVRTTYEHADELIAAIERREITLSYSSIKKFMESPRHFVDYKLEKHEPTPAMQEGKLVDYLLTEPERVPLEFAVLPPDCSLGSKVGVEAYAEFLGIDVPAWKDRSEVVNAALEMDTRTFMTTEAMDRCKVIAEAVHTNPASRWIVEAEGINQHRLSFEAFGWTWRGARDKYVPEMFIADYKKTSDATPRRFHRQMLALRYPLQAALYTIGPGENLPYFLVAYDNDAHVSVTELTEVTMRQAWDGLERTMDAFERCIALGEWNKSYDFWPSEDFGIYTY</sequence>
<dbReference type="EMBL" id="CAKLPZ010000007">
    <property type="protein sequence ID" value="CAH1002646.1"/>
    <property type="molecule type" value="Genomic_DNA"/>
</dbReference>
<dbReference type="Gene3D" id="3.90.320.10">
    <property type="match status" value="1"/>
</dbReference>
<dbReference type="RefSeq" id="WP_238752473.1">
    <property type="nucleotide sequence ID" value="NZ_CAKLPZ010000007.1"/>
</dbReference>
<dbReference type="InterPro" id="IPR024432">
    <property type="entry name" value="Put_RecE_PDDEXK-like_dom"/>
</dbReference>
<protein>
    <recommendedName>
        <fullName evidence="1">Putative exodeoxyribonuclease 8 PDDEXK-like domain-containing protein</fullName>
    </recommendedName>
</protein>
<evidence type="ECO:0000313" key="2">
    <source>
        <dbReference type="EMBL" id="CAH1002646.1"/>
    </source>
</evidence>
<evidence type="ECO:0000259" key="1">
    <source>
        <dbReference type="Pfam" id="PF12684"/>
    </source>
</evidence>
<accession>A0ABN8FBX4</accession>
<organism evidence="2 3">
    <name type="scientific">Neolewinella maritima</name>
    <dbReference type="NCBI Taxonomy" id="1383882"/>
    <lineage>
        <taxon>Bacteria</taxon>
        <taxon>Pseudomonadati</taxon>
        <taxon>Bacteroidota</taxon>
        <taxon>Saprospiria</taxon>
        <taxon>Saprospirales</taxon>
        <taxon>Lewinellaceae</taxon>
        <taxon>Neolewinella</taxon>
    </lineage>
</organism>
<gene>
    <name evidence="2" type="ORF">LEM8419_03518</name>
</gene>
<keyword evidence="3" id="KW-1185">Reference proteome</keyword>
<name>A0ABN8FBX4_9BACT</name>
<dbReference type="Pfam" id="PF12684">
    <property type="entry name" value="DUF3799"/>
    <property type="match status" value="1"/>
</dbReference>
<dbReference type="Proteomes" id="UP000837803">
    <property type="component" value="Unassembled WGS sequence"/>
</dbReference>
<evidence type="ECO:0000313" key="3">
    <source>
        <dbReference type="Proteomes" id="UP000837803"/>
    </source>
</evidence>
<feature type="domain" description="Putative exodeoxyribonuclease 8 PDDEXK-like" evidence="1">
    <location>
        <begin position="24"/>
        <end position="261"/>
    </location>
</feature>